<evidence type="ECO:0000256" key="1">
    <source>
        <dbReference type="ARBA" id="ARBA00004370"/>
    </source>
</evidence>
<dbReference type="Pfam" id="PF03717">
    <property type="entry name" value="PBP_dimer"/>
    <property type="match status" value="1"/>
</dbReference>
<name>A0A1G2Q860_9BACT</name>
<dbReference type="InterPro" id="IPR005311">
    <property type="entry name" value="PBP_dimer"/>
</dbReference>
<feature type="domain" description="Penicillin-binding protein transpeptidase" evidence="3">
    <location>
        <begin position="250"/>
        <end position="552"/>
    </location>
</feature>
<dbReference type="SUPFAM" id="SSF56601">
    <property type="entry name" value="beta-lactamase/transpeptidase-like"/>
    <property type="match status" value="1"/>
</dbReference>
<dbReference type="Gene3D" id="3.30.450.330">
    <property type="match status" value="1"/>
</dbReference>
<keyword evidence="2" id="KW-0472">Membrane</keyword>
<dbReference type="InterPro" id="IPR001460">
    <property type="entry name" value="PCN-bd_Tpept"/>
</dbReference>
<dbReference type="InterPro" id="IPR036138">
    <property type="entry name" value="PBP_dimer_sf"/>
</dbReference>
<dbReference type="InterPro" id="IPR012338">
    <property type="entry name" value="Beta-lactam/transpept-like"/>
</dbReference>
<dbReference type="STRING" id="1802435.A2114_00625"/>
<proteinExistence type="predicted"/>
<comment type="subcellular location">
    <subcellularLocation>
        <location evidence="1">Membrane</location>
    </subcellularLocation>
</comment>
<evidence type="ECO:0000256" key="2">
    <source>
        <dbReference type="ARBA" id="ARBA00023136"/>
    </source>
</evidence>
<dbReference type="PANTHER" id="PTHR30627">
    <property type="entry name" value="PEPTIDOGLYCAN D,D-TRANSPEPTIDASE"/>
    <property type="match status" value="1"/>
</dbReference>
<accession>A0A1G2Q860</accession>
<dbReference type="SUPFAM" id="SSF56519">
    <property type="entry name" value="Penicillin binding protein dimerisation domain"/>
    <property type="match status" value="1"/>
</dbReference>
<evidence type="ECO:0008006" key="7">
    <source>
        <dbReference type="Google" id="ProtNLM"/>
    </source>
</evidence>
<organism evidence="5 6">
    <name type="scientific">Candidatus Vogelbacteria bacterium GWA1_51_14</name>
    <dbReference type="NCBI Taxonomy" id="1802435"/>
    <lineage>
        <taxon>Bacteria</taxon>
        <taxon>Candidatus Vogeliibacteriota</taxon>
    </lineage>
</organism>
<evidence type="ECO:0000259" key="4">
    <source>
        <dbReference type="Pfam" id="PF03717"/>
    </source>
</evidence>
<reference evidence="5 6" key="1">
    <citation type="journal article" date="2016" name="Nat. Commun.">
        <title>Thousands of microbial genomes shed light on interconnected biogeochemical processes in an aquifer system.</title>
        <authorList>
            <person name="Anantharaman K."/>
            <person name="Brown C.T."/>
            <person name="Hug L.A."/>
            <person name="Sharon I."/>
            <person name="Castelle C.J."/>
            <person name="Probst A.J."/>
            <person name="Thomas B.C."/>
            <person name="Singh A."/>
            <person name="Wilkins M.J."/>
            <person name="Karaoz U."/>
            <person name="Brodie E.L."/>
            <person name="Williams K.H."/>
            <person name="Hubbard S.S."/>
            <person name="Banfield J.F."/>
        </authorList>
    </citation>
    <scope>NUCLEOTIDE SEQUENCE [LARGE SCALE GENOMIC DNA]</scope>
</reference>
<dbReference type="Gene3D" id="3.40.710.10">
    <property type="entry name" value="DD-peptidase/beta-lactamase superfamily"/>
    <property type="match status" value="1"/>
</dbReference>
<evidence type="ECO:0000313" key="6">
    <source>
        <dbReference type="Proteomes" id="UP000176494"/>
    </source>
</evidence>
<comment type="caution">
    <text evidence="5">The sequence shown here is derived from an EMBL/GenBank/DDBJ whole genome shotgun (WGS) entry which is preliminary data.</text>
</comment>
<dbReference type="GO" id="GO:0071555">
    <property type="term" value="P:cell wall organization"/>
    <property type="evidence" value="ECO:0007669"/>
    <property type="project" value="TreeGrafter"/>
</dbReference>
<sequence>MKYNPIWRIRLLSIGLVIVAGLFFLKLFYLQVVRGEDYAARADRQYLIPTGAVFDRGTIFFSNKDGSVFSAATTRQGFKIQINTGLVENPEVLYQTLSAVTPIDRNTFILKVVGHPNSYQDIASHLSEGVAVQIKNLNLKGVAVVKEKWRFYPGGTMAAHTLGLMAYAGDDYTGRYGLELAYDDLLSRAGAPSFAEFFARLFLDLGGDIFREASGREGDLVLTIEPTVQNTLEKKLEAVAGTYRVESAGGVVMDPKTGEIYALAAWPAFHPGEKQDDINVLDNPLVERVFEMGSIIKPLTMAAALDAGVVTPETTYYDAGTVKVGIATISNYDGKARGTVSMQEVLNQSLNTGAVFAMQKLGRDRFRQYMFDFGIGEETGVELPHEISGLVTNFRSNRDVEYATAAFGQGFAMTPLETVRALSALGNDGYLPPPHLIKEIKYESGTTWSPSYPFGRRVIKGETSETITRMLVKVVDEALAGGTVKLPHYRVAAKTGTAQIANPAGGGYYDDRYLHSFFGYFPAYDPEFIIFLYIVYPKEVRYASETLTTPFFDLTKFLISYYNIPPDR</sequence>
<dbReference type="GO" id="GO:0005886">
    <property type="term" value="C:plasma membrane"/>
    <property type="evidence" value="ECO:0007669"/>
    <property type="project" value="TreeGrafter"/>
</dbReference>
<dbReference type="Pfam" id="PF00905">
    <property type="entry name" value="Transpeptidase"/>
    <property type="match status" value="1"/>
</dbReference>
<protein>
    <recommendedName>
        <fullName evidence="7">Penicillin-binding protein transpeptidase domain-containing protein</fullName>
    </recommendedName>
</protein>
<evidence type="ECO:0000313" key="5">
    <source>
        <dbReference type="EMBL" id="OHA56730.1"/>
    </source>
</evidence>
<dbReference type="GO" id="GO:0008658">
    <property type="term" value="F:penicillin binding"/>
    <property type="evidence" value="ECO:0007669"/>
    <property type="project" value="InterPro"/>
</dbReference>
<dbReference type="Proteomes" id="UP000176494">
    <property type="component" value="Unassembled WGS sequence"/>
</dbReference>
<dbReference type="PANTHER" id="PTHR30627:SF1">
    <property type="entry name" value="PEPTIDOGLYCAN D,D-TRANSPEPTIDASE FTSI"/>
    <property type="match status" value="1"/>
</dbReference>
<dbReference type="AlphaFoldDB" id="A0A1G2Q860"/>
<dbReference type="Gene3D" id="3.90.1310.10">
    <property type="entry name" value="Penicillin-binding protein 2a (Domain 2)"/>
    <property type="match status" value="1"/>
</dbReference>
<gene>
    <name evidence="5" type="ORF">A2114_00625</name>
</gene>
<feature type="domain" description="Penicillin-binding protein dimerisation" evidence="4">
    <location>
        <begin position="72"/>
        <end position="186"/>
    </location>
</feature>
<dbReference type="InterPro" id="IPR050515">
    <property type="entry name" value="Beta-lactam/transpept"/>
</dbReference>
<evidence type="ECO:0000259" key="3">
    <source>
        <dbReference type="Pfam" id="PF00905"/>
    </source>
</evidence>
<dbReference type="EMBL" id="MHTG01000033">
    <property type="protein sequence ID" value="OHA56730.1"/>
    <property type="molecule type" value="Genomic_DNA"/>
</dbReference>